<dbReference type="PANTHER" id="PTHR34219">
    <property type="entry name" value="IRON-REGULATED INNER MEMBRANE PROTEIN-RELATED"/>
    <property type="match status" value="1"/>
</dbReference>
<gene>
    <name evidence="2" type="ORF">FXN65_11440</name>
</gene>
<dbReference type="EMBL" id="CP043311">
    <property type="protein sequence ID" value="QEY62659.1"/>
    <property type="molecule type" value="Genomic_DNA"/>
</dbReference>
<dbReference type="KEGG" id="plal:FXN65_11440"/>
<keyword evidence="1" id="KW-1133">Transmembrane helix</keyword>
<dbReference type="Proteomes" id="UP000327179">
    <property type="component" value="Chromosome"/>
</dbReference>
<reference evidence="2 3" key="1">
    <citation type="submission" date="2019-08" db="EMBL/GenBank/DDBJ databases">
        <title>Whole-genome Sequencing of e-waste polymer degrading bacterium Pseudomonas sp. strain PE08.</title>
        <authorList>
            <person name="Kirdat K."/>
            <person name="Debbarma P."/>
            <person name="Narawade N."/>
            <person name="Suyal D."/>
            <person name="Thorat V."/>
            <person name="Shouche Y."/>
            <person name="Goel R."/>
            <person name="Yadav A."/>
        </authorList>
    </citation>
    <scope>NUCLEOTIDE SEQUENCE [LARGE SCALE GENOMIC DNA]</scope>
    <source>
        <strain evidence="2 3">PE08</strain>
    </source>
</reference>
<dbReference type="PANTHER" id="PTHR34219:SF5">
    <property type="entry name" value="BLR4505 PROTEIN"/>
    <property type="match status" value="1"/>
</dbReference>
<dbReference type="RefSeq" id="WP_151133314.1">
    <property type="nucleotide sequence ID" value="NZ_CP043311.1"/>
</dbReference>
<feature type="transmembrane region" description="Helical" evidence="1">
    <location>
        <begin position="381"/>
        <end position="402"/>
    </location>
</feature>
<proteinExistence type="predicted"/>
<evidence type="ECO:0000256" key="1">
    <source>
        <dbReference type="SAM" id="Phobius"/>
    </source>
</evidence>
<evidence type="ECO:0000313" key="2">
    <source>
        <dbReference type="EMBL" id="QEY62659.1"/>
    </source>
</evidence>
<keyword evidence="1" id="KW-0472">Membrane</keyword>
<accession>A0A5J6QPV8</accession>
<organism evidence="2 3">
    <name type="scientific">Metapseudomonas lalkuanensis</name>
    <dbReference type="NCBI Taxonomy" id="2604832"/>
    <lineage>
        <taxon>Bacteria</taxon>
        <taxon>Pseudomonadati</taxon>
        <taxon>Pseudomonadota</taxon>
        <taxon>Gammaproteobacteria</taxon>
        <taxon>Pseudomonadales</taxon>
        <taxon>Pseudomonadaceae</taxon>
        <taxon>Metapseudomonas</taxon>
    </lineage>
</organism>
<feature type="transmembrane region" description="Helical" evidence="1">
    <location>
        <begin position="227"/>
        <end position="248"/>
    </location>
</feature>
<feature type="transmembrane region" description="Helical" evidence="1">
    <location>
        <begin position="156"/>
        <end position="180"/>
    </location>
</feature>
<keyword evidence="3" id="KW-1185">Reference proteome</keyword>
<sequence>MRSFATLLHRWAGLATAAFLFITGLTGAIISWDHELDDLLNPHLTQVSSQGPALDPLELARQVEARDPRAVVTYVPLAPEPGESLELGVTGRVDPATGKLFELGYNQVFVDPVTGTELGKRDWGAVWPVTSENLVSFLYVLHYSLHIPEFWGIDHWGLWLLGIVAIVWTLDCFVGFYLTLPARRRQAAAKAGRAAGGASWWQRWKPAWKVRWNGGSYKLNFDLHRAFSLWTWILLLVLAFTAFSLNLYREVFFPMMQMVTEVTPGPFDKRAETPENQPIEPRLGFAEAIATARAEAARRGWEEPVGSVFYARNYGIYGVSFYHPGGDHGDAGVGPAALYFDGQDGSLLGDSQPWKGTAGDIFVQAQLPLHSGRILGLPGRILVSAMGVVIAMLSVTGVIIWWRKRAARERSLQNKAQRQASAEDGEILPSR</sequence>
<dbReference type="InterPro" id="IPR005625">
    <property type="entry name" value="PepSY-ass_TM"/>
</dbReference>
<feature type="transmembrane region" description="Helical" evidence="1">
    <location>
        <begin position="12"/>
        <end position="32"/>
    </location>
</feature>
<dbReference type="AlphaFoldDB" id="A0A5J6QPV8"/>
<protein>
    <submittedName>
        <fullName evidence="2">PepSY domain-containing protein</fullName>
    </submittedName>
</protein>
<name>A0A5J6QPV8_9GAMM</name>
<keyword evidence="1" id="KW-0812">Transmembrane</keyword>
<evidence type="ECO:0000313" key="3">
    <source>
        <dbReference type="Proteomes" id="UP000327179"/>
    </source>
</evidence>
<dbReference type="Pfam" id="PF03929">
    <property type="entry name" value="PepSY_TM"/>
    <property type="match status" value="1"/>
</dbReference>